<evidence type="ECO:0000256" key="1">
    <source>
        <dbReference type="SAM" id="MobiDB-lite"/>
    </source>
</evidence>
<proteinExistence type="predicted"/>
<protein>
    <recommendedName>
        <fullName evidence="4">Tetratricopeptide repeat-containing protein</fullName>
    </recommendedName>
</protein>
<sequence>MRVAEVAPAQVPLSSREPLTGTPSIPLQRLTFAAVGSTNDPIDRAIALPGSARASRAPETVQLALPSDYGNDSALAEAKRLLAAARPEDALRTLEPLLCEAPPHLEAWMVAGWAWWRLAQDNEGHTAFVQAGSAAQAFACVLEYEPDRADVMTRIARSHLLRSRHAPGDQMRRECLEQALACLAQRSQARADAPADLLELAQASLLRADASESGAIAEREHWLLKAQQHLAAIPATHPVTEDGSTRALTIDVQLGLAAAAKGGKSARLYVEAIEQLRLALATAGEGDKDAWLARMIDATRHLIQHQSGGSRLLTLQALQAEAAPRLQRTEAVAPLLAWIKLLDDWSRLLPARAAQAKLAEADRLFERASQLSPQAVSGIQFARAYYLRTRSRLEQGAIRLRTLQQAREILDGLPADALPASITRTEQAEVELALAKQADPDSASVHFLNAAAAAAEATSSDTHSTMAWHCAARALLGLSSLRPLDVKQRLWVETLASQLEEFASGQPEPLCTAARIRLSTGDYASSSRLCEAAWNAGALRPEVLPLWQEADARWARTLDHAHQHTHWQRSHQRLRLAGTSY</sequence>
<gene>
    <name evidence="2" type="ORF">SAMN06296058_2742</name>
</gene>
<dbReference type="InterPro" id="IPR011990">
    <property type="entry name" value="TPR-like_helical_dom_sf"/>
</dbReference>
<dbReference type="SUPFAM" id="SSF48452">
    <property type="entry name" value="TPR-like"/>
    <property type="match status" value="1"/>
</dbReference>
<dbReference type="STRING" id="428993.SAMN06296058_2742"/>
<organism evidence="2 3">
    <name type="scientific">Pseudoxanthomonas indica</name>
    <dbReference type="NCBI Taxonomy" id="428993"/>
    <lineage>
        <taxon>Bacteria</taxon>
        <taxon>Pseudomonadati</taxon>
        <taxon>Pseudomonadota</taxon>
        <taxon>Gammaproteobacteria</taxon>
        <taxon>Lysobacterales</taxon>
        <taxon>Lysobacteraceae</taxon>
        <taxon>Pseudoxanthomonas</taxon>
    </lineage>
</organism>
<dbReference type="Proteomes" id="UP000190341">
    <property type="component" value="Unassembled WGS sequence"/>
</dbReference>
<evidence type="ECO:0008006" key="4">
    <source>
        <dbReference type="Google" id="ProtNLM"/>
    </source>
</evidence>
<keyword evidence="3" id="KW-1185">Reference proteome</keyword>
<evidence type="ECO:0000313" key="3">
    <source>
        <dbReference type="Proteomes" id="UP000190341"/>
    </source>
</evidence>
<dbReference type="EMBL" id="FUZV01000002">
    <property type="protein sequence ID" value="SKC77028.1"/>
    <property type="molecule type" value="Genomic_DNA"/>
</dbReference>
<feature type="region of interest" description="Disordered" evidence="1">
    <location>
        <begin position="1"/>
        <end position="22"/>
    </location>
</feature>
<reference evidence="2" key="1">
    <citation type="submission" date="2017-02" db="EMBL/GenBank/DDBJ databases">
        <authorList>
            <person name="Peterson S.W."/>
        </authorList>
    </citation>
    <scope>NUCLEOTIDE SEQUENCE [LARGE SCALE GENOMIC DNA]</scope>
    <source>
        <strain evidence="2">P15</strain>
    </source>
</reference>
<name>A0A1T5LNG7_9GAMM</name>
<accession>A0A1T5LNG7</accession>
<dbReference type="AlphaFoldDB" id="A0A1T5LNG7"/>
<evidence type="ECO:0000313" key="2">
    <source>
        <dbReference type="EMBL" id="SKC77028.1"/>
    </source>
</evidence>